<evidence type="ECO:0000256" key="1">
    <source>
        <dbReference type="ARBA" id="ARBA00000852"/>
    </source>
</evidence>
<proteinExistence type="inferred from homology"/>
<evidence type="ECO:0000313" key="11">
    <source>
        <dbReference type="Proteomes" id="UP000019131"/>
    </source>
</evidence>
<keyword evidence="4 8" id="KW-0489">Methyltransferase</keyword>
<sequence>MVYYHYSIMHNQIQKERVAKRFTKAIGTYTDQASVQKEIARKMTGLIQQYIHLPCPEIIEFGCGTGNYSRMLLQTLHPKHIWLNDLCGEVKHCFSDLPKEQLTFLPGDAESTTFPGGKSLITSCSTLQWFDSPADFFQKCHNLLAPEGYLAFSSFGKENMKEIRELTGSGLPYLSKGELEELLSPYYDILYAGEELISLNFNHPLDILYHLKQTGVTGVSGKVPNSQRTSVWTRRDLQEFSEKYVERFGSASKVPLTYHPIYILAKKKTV</sequence>
<evidence type="ECO:0000256" key="7">
    <source>
        <dbReference type="ARBA" id="ARBA00022756"/>
    </source>
</evidence>
<dbReference type="HAMAP" id="MF_00835">
    <property type="entry name" value="BioC"/>
    <property type="match status" value="1"/>
</dbReference>
<dbReference type="EMBL" id="BAIV01000010">
    <property type="protein sequence ID" value="GAE83750.1"/>
    <property type="molecule type" value="Genomic_DNA"/>
</dbReference>
<comment type="pathway">
    <text evidence="2 8">Cofactor biosynthesis; biotin biosynthesis.</text>
</comment>
<evidence type="ECO:0000256" key="5">
    <source>
        <dbReference type="ARBA" id="ARBA00022679"/>
    </source>
</evidence>
<dbReference type="InterPro" id="IPR029063">
    <property type="entry name" value="SAM-dependent_MTases_sf"/>
</dbReference>
<comment type="catalytic activity">
    <reaction evidence="1 8">
        <text>malonyl-[ACP] + S-adenosyl-L-methionine = malonyl-[ACP] methyl ester + S-adenosyl-L-homocysteine</text>
        <dbReference type="Rhea" id="RHEA:17105"/>
        <dbReference type="Rhea" id="RHEA-COMP:9623"/>
        <dbReference type="Rhea" id="RHEA-COMP:9954"/>
        <dbReference type="ChEBI" id="CHEBI:57856"/>
        <dbReference type="ChEBI" id="CHEBI:59789"/>
        <dbReference type="ChEBI" id="CHEBI:78449"/>
        <dbReference type="ChEBI" id="CHEBI:78845"/>
        <dbReference type="EC" id="2.1.1.197"/>
    </reaction>
</comment>
<evidence type="ECO:0000256" key="2">
    <source>
        <dbReference type="ARBA" id="ARBA00004746"/>
    </source>
</evidence>
<evidence type="ECO:0000256" key="3">
    <source>
        <dbReference type="ARBA" id="ARBA00012327"/>
    </source>
</evidence>
<dbReference type="InterPro" id="IPR013216">
    <property type="entry name" value="Methyltransf_11"/>
</dbReference>
<dbReference type="GO" id="GO:0008757">
    <property type="term" value="F:S-adenosylmethionine-dependent methyltransferase activity"/>
    <property type="evidence" value="ECO:0007669"/>
    <property type="project" value="InterPro"/>
</dbReference>
<dbReference type="Gene3D" id="3.40.50.150">
    <property type="entry name" value="Vaccinia Virus protein VP39"/>
    <property type="match status" value="1"/>
</dbReference>
<organism evidence="10 11">
    <name type="scientific">Bacteroides reticulotermitis JCM 10512</name>
    <dbReference type="NCBI Taxonomy" id="1445607"/>
    <lineage>
        <taxon>Bacteria</taxon>
        <taxon>Pseudomonadati</taxon>
        <taxon>Bacteroidota</taxon>
        <taxon>Bacteroidia</taxon>
        <taxon>Bacteroidales</taxon>
        <taxon>Bacteroidaceae</taxon>
        <taxon>Bacteroides</taxon>
    </lineage>
</organism>
<evidence type="ECO:0000256" key="4">
    <source>
        <dbReference type="ARBA" id="ARBA00022603"/>
    </source>
</evidence>
<dbReference type="InterPro" id="IPR011814">
    <property type="entry name" value="BioC"/>
</dbReference>
<comment type="caution">
    <text evidence="10">The sequence shown here is derived from an EMBL/GenBank/DDBJ whole genome shotgun (WGS) entry which is preliminary data.</text>
</comment>
<dbReference type="GO" id="GO:0032259">
    <property type="term" value="P:methylation"/>
    <property type="evidence" value="ECO:0007669"/>
    <property type="project" value="UniProtKB-KW"/>
</dbReference>
<comment type="function">
    <text evidence="8">Converts the free carboxyl group of a malonyl-thioester to its methyl ester by transfer of a methyl group from S-adenosyl-L-methionine (SAM). It allows to synthesize pimeloyl-ACP via the fatty acid synthetic pathway.</text>
</comment>
<dbReference type="NCBIfam" id="TIGR02072">
    <property type="entry name" value="BioC"/>
    <property type="match status" value="1"/>
</dbReference>
<keyword evidence="6 8" id="KW-0949">S-adenosyl-L-methionine</keyword>
<dbReference type="Proteomes" id="UP000019131">
    <property type="component" value="Unassembled WGS sequence"/>
</dbReference>
<dbReference type="GO" id="GO:0102130">
    <property type="term" value="F:malonyl-CoA methyltransferase activity"/>
    <property type="evidence" value="ECO:0007669"/>
    <property type="project" value="UniProtKB-EC"/>
</dbReference>
<dbReference type="InterPro" id="IPR050602">
    <property type="entry name" value="Malonyl-ACP_OMT"/>
</dbReference>
<dbReference type="PANTHER" id="PTHR13090">
    <property type="entry name" value="ARGININE-HYDROXYLASE NDUFAF5, MITOCHONDRIAL"/>
    <property type="match status" value="1"/>
</dbReference>
<name>W4URC4_9BACE</name>
<keyword evidence="5 8" id="KW-0808">Transferase</keyword>
<dbReference type="SUPFAM" id="SSF53335">
    <property type="entry name" value="S-adenosyl-L-methionine-dependent methyltransferases"/>
    <property type="match status" value="1"/>
</dbReference>
<evidence type="ECO:0000256" key="8">
    <source>
        <dbReference type="HAMAP-Rule" id="MF_00835"/>
    </source>
</evidence>
<dbReference type="EC" id="2.1.1.197" evidence="3 8"/>
<dbReference type="CDD" id="cd02440">
    <property type="entry name" value="AdoMet_MTases"/>
    <property type="match status" value="1"/>
</dbReference>
<dbReference type="AlphaFoldDB" id="W4URC4"/>
<accession>W4URC4</accession>
<gene>
    <name evidence="8" type="primary">bioC</name>
    <name evidence="10" type="ORF">JCM10512_2044</name>
</gene>
<feature type="domain" description="Methyltransferase type 11" evidence="9">
    <location>
        <begin position="60"/>
        <end position="152"/>
    </location>
</feature>
<dbReference type="GO" id="GO:0010340">
    <property type="term" value="F:carboxyl-O-methyltransferase activity"/>
    <property type="evidence" value="ECO:0007669"/>
    <property type="project" value="UniProtKB-UniRule"/>
</dbReference>
<dbReference type="Pfam" id="PF08241">
    <property type="entry name" value="Methyltransf_11"/>
    <property type="match status" value="1"/>
</dbReference>
<comment type="similarity">
    <text evidence="8">Belongs to the methyltransferase superfamily.</text>
</comment>
<evidence type="ECO:0000256" key="6">
    <source>
        <dbReference type="ARBA" id="ARBA00022691"/>
    </source>
</evidence>
<dbReference type="PANTHER" id="PTHR13090:SF1">
    <property type="entry name" value="ARGININE-HYDROXYLASE NDUFAF5, MITOCHONDRIAL"/>
    <property type="match status" value="1"/>
</dbReference>
<evidence type="ECO:0000259" key="9">
    <source>
        <dbReference type="Pfam" id="PF08241"/>
    </source>
</evidence>
<dbReference type="UniPathway" id="UPA00078"/>
<protein>
    <recommendedName>
        <fullName evidence="3 8">Malonyl-[acyl-carrier protein] O-methyltransferase</fullName>
        <shortName evidence="8">Malonyl-ACP O-methyltransferase</shortName>
        <ecNumber evidence="3 8">2.1.1.197</ecNumber>
    </recommendedName>
    <alternativeName>
        <fullName evidence="8">Biotin synthesis protein BioC</fullName>
    </alternativeName>
</protein>
<dbReference type="GO" id="GO:0009102">
    <property type="term" value="P:biotin biosynthetic process"/>
    <property type="evidence" value="ECO:0007669"/>
    <property type="project" value="UniProtKB-UniRule"/>
</dbReference>
<keyword evidence="11" id="KW-1185">Reference proteome</keyword>
<evidence type="ECO:0000313" key="10">
    <source>
        <dbReference type="EMBL" id="GAE83750.1"/>
    </source>
</evidence>
<reference evidence="10 11" key="1">
    <citation type="journal article" date="2014" name="Genome Announc.">
        <title>Draft Genome Sequence of Bacteroides reticulotermitis Strain JCM 10512T, Isolated from the Gut of a Termite.</title>
        <authorList>
            <person name="Yuki M."/>
            <person name="Oshima K."/>
            <person name="Suda W."/>
            <person name="Sakamoto M."/>
            <person name="Iida T."/>
            <person name="Hattori M."/>
            <person name="Ohkuma M."/>
        </authorList>
    </citation>
    <scope>NUCLEOTIDE SEQUENCE [LARGE SCALE GENOMIC DNA]</scope>
    <source>
        <strain evidence="10 11">JCM 10512</strain>
    </source>
</reference>
<dbReference type="STRING" id="1445607.JCM10512_2044"/>
<keyword evidence="7 8" id="KW-0093">Biotin biosynthesis</keyword>